<dbReference type="InterPro" id="IPR016197">
    <property type="entry name" value="Chromo-like_dom_sf"/>
</dbReference>
<evidence type="ECO:0000313" key="3">
    <source>
        <dbReference type="EMBL" id="GEU56472.1"/>
    </source>
</evidence>
<protein>
    <recommendedName>
        <fullName evidence="2">Chromo domain-containing protein</fullName>
    </recommendedName>
</protein>
<name>A0A6L2L755_TANCI</name>
<dbReference type="AlphaFoldDB" id="A0A6L2L755"/>
<organism evidence="3">
    <name type="scientific">Tanacetum cinerariifolium</name>
    <name type="common">Dalmatian daisy</name>
    <name type="synonym">Chrysanthemum cinerariifolium</name>
    <dbReference type="NCBI Taxonomy" id="118510"/>
    <lineage>
        <taxon>Eukaryota</taxon>
        <taxon>Viridiplantae</taxon>
        <taxon>Streptophyta</taxon>
        <taxon>Embryophyta</taxon>
        <taxon>Tracheophyta</taxon>
        <taxon>Spermatophyta</taxon>
        <taxon>Magnoliopsida</taxon>
        <taxon>eudicotyledons</taxon>
        <taxon>Gunneridae</taxon>
        <taxon>Pentapetalae</taxon>
        <taxon>asterids</taxon>
        <taxon>campanulids</taxon>
        <taxon>Asterales</taxon>
        <taxon>Asteraceae</taxon>
        <taxon>Asteroideae</taxon>
        <taxon>Anthemideae</taxon>
        <taxon>Anthemidinae</taxon>
        <taxon>Tanacetum</taxon>
    </lineage>
</organism>
<dbReference type="Gene3D" id="3.30.420.10">
    <property type="entry name" value="Ribonuclease H-like superfamily/Ribonuclease H"/>
    <property type="match status" value="1"/>
</dbReference>
<reference evidence="3" key="1">
    <citation type="journal article" date="2019" name="Sci. Rep.">
        <title>Draft genome of Tanacetum cinerariifolium, the natural source of mosquito coil.</title>
        <authorList>
            <person name="Yamashiro T."/>
            <person name="Shiraishi A."/>
            <person name="Satake H."/>
            <person name="Nakayama K."/>
        </authorList>
    </citation>
    <scope>NUCLEOTIDE SEQUENCE</scope>
</reference>
<gene>
    <name evidence="3" type="ORF">Tci_028450</name>
</gene>
<dbReference type="SUPFAM" id="SSF53098">
    <property type="entry name" value="Ribonuclease H-like"/>
    <property type="match status" value="1"/>
</dbReference>
<dbReference type="InterPro" id="IPR056924">
    <property type="entry name" value="SH3_Tf2-1"/>
</dbReference>
<dbReference type="SUPFAM" id="SSF54160">
    <property type="entry name" value="Chromo domain-like"/>
    <property type="match status" value="1"/>
</dbReference>
<feature type="domain" description="Chromo" evidence="2">
    <location>
        <begin position="239"/>
        <end position="276"/>
    </location>
</feature>
<accession>A0A6L2L755</accession>
<dbReference type="Pfam" id="PF24626">
    <property type="entry name" value="SH3_Tf2-1"/>
    <property type="match status" value="1"/>
</dbReference>
<proteinExistence type="predicted"/>
<dbReference type="InterPro" id="IPR036397">
    <property type="entry name" value="RNaseH_sf"/>
</dbReference>
<evidence type="ECO:0000256" key="1">
    <source>
        <dbReference type="SAM" id="MobiDB-lite"/>
    </source>
</evidence>
<dbReference type="PROSITE" id="PS50013">
    <property type="entry name" value="CHROMO_2"/>
    <property type="match status" value="1"/>
</dbReference>
<dbReference type="InterPro" id="IPR000953">
    <property type="entry name" value="Chromo/chromo_shadow_dom"/>
</dbReference>
<dbReference type="PANTHER" id="PTHR45835">
    <property type="entry name" value="YALI0A06105P"/>
    <property type="match status" value="1"/>
</dbReference>
<feature type="region of interest" description="Disordered" evidence="1">
    <location>
        <begin position="61"/>
        <end position="80"/>
    </location>
</feature>
<comment type="caution">
    <text evidence="3">The sequence shown here is derived from an EMBL/GenBank/DDBJ whole genome shotgun (WGS) entry which is preliminary data.</text>
</comment>
<dbReference type="InterPro" id="IPR012337">
    <property type="entry name" value="RNaseH-like_sf"/>
</dbReference>
<evidence type="ECO:0000259" key="2">
    <source>
        <dbReference type="PROSITE" id="PS50013"/>
    </source>
</evidence>
<sequence>MDFIEGLPVSNGFSVVMVVVDRLSKYAHFIPLKHPFTVAGVAREFITNVIRLHGIPSTIVSDRDKLPPSNGRTDGSRESDFGTVPTMLLYGQLPPKLMPYIPGTASVHEVDEYLQDRDSLLKHLRKNLLNAQDHMKANANRHRRDLEFKEGEFVLVKLHPYRQVSVANRPSVKLSPRYYGPYEVLARVGPVAYKIKLPPSSLVHDVFHVSFLRRFIGQLPAAVSELKEVPEPLEIPSDPQLEKILKERVITKGKYRLKTEVLIKWVGQHLGEATWENKWRFFKTYPAFRVEDNAGLSGVDCYVALDPTHAHRVSHTEGGIESDASCQP</sequence>
<dbReference type="EMBL" id="BKCJ010003667">
    <property type="protein sequence ID" value="GEU56472.1"/>
    <property type="molecule type" value="Genomic_DNA"/>
</dbReference>
<dbReference type="PANTHER" id="PTHR45835:SF99">
    <property type="entry name" value="CHROMO DOMAIN-CONTAINING PROTEIN-RELATED"/>
    <property type="match status" value="1"/>
</dbReference>
<dbReference type="GO" id="GO:0003676">
    <property type="term" value="F:nucleic acid binding"/>
    <property type="evidence" value="ECO:0007669"/>
    <property type="project" value="InterPro"/>
</dbReference>